<dbReference type="InterPro" id="IPR051372">
    <property type="entry name" value="CWC21"/>
</dbReference>
<dbReference type="OrthoDB" id="10267305at2759"/>
<evidence type="ECO:0000256" key="6">
    <source>
        <dbReference type="ARBA" id="ARBA00023242"/>
    </source>
</evidence>
<dbReference type="CDD" id="cd21372">
    <property type="entry name" value="cwf21_CWC21-like"/>
    <property type="match status" value="1"/>
</dbReference>
<feature type="domain" description="CWF21" evidence="8">
    <location>
        <begin position="52"/>
        <end position="97"/>
    </location>
</feature>
<protein>
    <recommendedName>
        <fullName evidence="8">CWF21 domain-containing protein</fullName>
    </recommendedName>
</protein>
<dbReference type="SMART" id="SM01115">
    <property type="entry name" value="cwf21"/>
    <property type="match status" value="1"/>
</dbReference>
<evidence type="ECO:0000256" key="3">
    <source>
        <dbReference type="ARBA" id="ARBA00022664"/>
    </source>
</evidence>
<sequence length="103" mass="11744">MYNGIGLSTPRGSGTNGHVSRNLSFVKPPPQRKDHTVNETGPKWKKANAAILEHDRKRQVEVKCMELRIKLEDEGMGDEAIEEKIQELRTDLLKQHQEIDAKK</sequence>
<feature type="region of interest" description="Disordered" evidence="7">
    <location>
        <begin position="1"/>
        <end position="41"/>
    </location>
</feature>
<comment type="similarity">
    <text evidence="2">Belongs to the CWC21 family.</text>
</comment>
<keyword evidence="3" id="KW-0507">mRNA processing</keyword>
<dbReference type="GO" id="GO:0005681">
    <property type="term" value="C:spliceosomal complex"/>
    <property type="evidence" value="ECO:0007669"/>
    <property type="project" value="UniProtKB-KW"/>
</dbReference>
<dbReference type="Proteomes" id="UP000009138">
    <property type="component" value="Unassembled WGS sequence"/>
</dbReference>
<evidence type="ECO:0000313" key="10">
    <source>
        <dbReference type="Proteomes" id="UP000009138"/>
    </source>
</evidence>
<gene>
    <name evidence="9" type="ORF">RO3G_16593</name>
</gene>
<dbReference type="GO" id="GO:0006397">
    <property type="term" value="P:mRNA processing"/>
    <property type="evidence" value="ECO:0007669"/>
    <property type="project" value="UniProtKB-KW"/>
</dbReference>
<evidence type="ECO:0000256" key="5">
    <source>
        <dbReference type="ARBA" id="ARBA00023187"/>
    </source>
</evidence>
<reference evidence="9 10" key="1">
    <citation type="journal article" date="2009" name="PLoS Genet.">
        <title>Genomic analysis of the basal lineage fungus Rhizopus oryzae reveals a whole-genome duplication.</title>
        <authorList>
            <person name="Ma L.-J."/>
            <person name="Ibrahim A.S."/>
            <person name="Skory C."/>
            <person name="Grabherr M.G."/>
            <person name="Burger G."/>
            <person name="Butler M."/>
            <person name="Elias M."/>
            <person name="Idnurm A."/>
            <person name="Lang B.F."/>
            <person name="Sone T."/>
            <person name="Abe A."/>
            <person name="Calvo S.E."/>
            <person name="Corrochano L.M."/>
            <person name="Engels R."/>
            <person name="Fu J."/>
            <person name="Hansberg W."/>
            <person name="Kim J.-M."/>
            <person name="Kodira C.D."/>
            <person name="Koehrsen M.J."/>
            <person name="Liu B."/>
            <person name="Miranda-Saavedra D."/>
            <person name="O'Leary S."/>
            <person name="Ortiz-Castellanos L."/>
            <person name="Poulter R."/>
            <person name="Rodriguez-Romero J."/>
            <person name="Ruiz-Herrera J."/>
            <person name="Shen Y.-Q."/>
            <person name="Zeng Q."/>
            <person name="Galagan J."/>
            <person name="Birren B.W."/>
            <person name="Cuomo C.A."/>
            <person name="Wickes B.L."/>
        </authorList>
    </citation>
    <scope>NUCLEOTIDE SEQUENCE [LARGE SCALE GENOMIC DNA]</scope>
    <source>
        <strain evidence="10">RA 99-880 / ATCC MYA-4621 / FGSC 9543 / NRRL 43880</strain>
    </source>
</reference>
<keyword evidence="5" id="KW-0508">mRNA splicing</keyword>
<evidence type="ECO:0000259" key="8">
    <source>
        <dbReference type="SMART" id="SM01115"/>
    </source>
</evidence>
<dbReference type="OMA" id="MEHETHQ"/>
<comment type="subcellular location">
    <subcellularLocation>
        <location evidence="1">Nucleus</location>
    </subcellularLocation>
</comment>
<dbReference type="InParanoid" id="I1CTV2"/>
<evidence type="ECO:0000313" key="9">
    <source>
        <dbReference type="EMBL" id="EIE91882.1"/>
    </source>
</evidence>
<feature type="compositionally biased region" description="Polar residues" evidence="7">
    <location>
        <begin position="10"/>
        <end position="23"/>
    </location>
</feature>
<dbReference type="RefSeq" id="XP_067527278.1">
    <property type="nucleotide sequence ID" value="XM_067671177.1"/>
</dbReference>
<dbReference type="PANTHER" id="PTHR36562:SF5">
    <property type="entry name" value="SERINE_ARGININE REPETITIVE MATRIX 2"/>
    <property type="match status" value="1"/>
</dbReference>
<dbReference type="VEuPathDB" id="FungiDB:RO3G_16593"/>
<dbReference type="eggNOG" id="KOG1869">
    <property type="taxonomic scope" value="Eukaryota"/>
</dbReference>
<evidence type="ECO:0000256" key="7">
    <source>
        <dbReference type="SAM" id="MobiDB-lite"/>
    </source>
</evidence>
<accession>I1CTV2</accession>
<dbReference type="Gene3D" id="6.10.140.420">
    <property type="match status" value="1"/>
</dbReference>
<dbReference type="Pfam" id="PF08312">
    <property type="entry name" value="cwf21"/>
    <property type="match status" value="1"/>
</dbReference>
<dbReference type="InterPro" id="IPR013170">
    <property type="entry name" value="mRNA_splic_Cwf21_dom"/>
</dbReference>
<evidence type="ECO:0000256" key="4">
    <source>
        <dbReference type="ARBA" id="ARBA00022728"/>
    </source>
</evidence>
<evidence type="ECO:0000256" key="1">
    <source>
        <dbReference type="ARBA" id="ARBA00004123"/>
    </source>
</evidence>
<dbReference type="PANTHER" id="PTHR36562">
    <property type="entry name" value="SERINE/ARGININE REPETITIVE MATRIX 2"/>
    <property type="match status" value="1"/>
</dbReference>
<evidence type="ECO:0000256" key="2">
    <source>
        <dbReference type="ARBA" id="ARBA00005954"/>
    </source>
</evidence>
<keyword evidence="4" id="KW-0747">Spliceosome</keyword>
<organism evidence="9 10">
    <name type="scientific">Rhizopus delemar (strain RA 99-880 / ATCC MYA-4621 / FGSC 9543 / NRRL 43880)</name>
    <name type="common">Mucormycosis agent</name>
    <name type="synonym">Rhizopus arrhizus var. delemar</name>
    <dbReference type="NCBI Taxonomy" id="246409"/>
    <lineage>
        <taxon>Eukaryota</taxon>
        <taxon>Fungi</taxon>
        <taxon>Fungi incertae sedis</taxon>
        <taxon>Mucoromycota</taxon>
        <taxon>Mucoromycotina</taxon>
        <taxon>Mucoromycetes</taxon>
        <taxon>Mucorales</taxon>
        <taxon>Mucorineae</taxon>
        <taxon>Rhizopodaceae</taxon>
        <taxon>Rhizopus</taxon>
    </lineage>
</organism>
<name>I1CTV2_RHIO9</name>
<keyword evidence="6" id="KW-0539">Nucleus</keyword>
<dbReference type="STRING" id="246409.I1CTV2"/>
<dbReference type="GO" id="GO:0008380">
    <property type="term" value="P:RNA splicing"/>
    <property type="evidence" value="ECO:0007669"/>
    <property type="project" value="UniProtKB-KW"/>
</dbReference>
<proteinExistence type="inferred from homology"/>
<keyword evidence="10" id="KW-1185">Reference proteome</keyword>
<dbReference type="AlphaFoldDB" id="I1CTV2"/>
<dbReference type="EMBL" id="CH476752">
    <property type="protein sequence ID" value="EIE91882.1"/>
    <property type="molecule type" value="Genomic_DNA"/>
</dbReference>
<dbReference type="GeneID" id="93623558"/>